<dbReference type="RefSeq" id="WP_074959447.1">
    <property type="nucleotide sequence ID" value="NZ_FOKQ01000001.1"/>
</dbReference>
<dbReference type="OrthoDB" id="9897275at2"/>
<protein>
    <submittedName>
        <fullName evidence="1">Uncharacterized protein</fullName>
    </submittedName>
</protein>
<name>A0A1I1D0W3_RUMAL</name>
<evidence type="ECO:0000313" key="1">
    <source>
        <dbReference type="EMBL" id="SFB66253.1"/>
    </source>
</evidence>
<accession>A0A1I1D0W3</accession>
<dbReference type="Proteomes" id="UP000182192">
    <property type="component" value="Unassembled WGS sequence"/>
</dbReference>
<gene>
    <name evidence="1" type="ORF">SAMN02910406_00009</name>
</gene>
<evidence type="ECO:0000313" key="2">
    <source>
        <dbReference type="Proteomes" id="UP000182192"/>
    </source>
</evidence>
<dbReference type="EMBL" id="FOKQ01000001">
    <property type="protein sequence ID" value="SFB66253.1"/>
    <property type="molecule type" value="Genomic_DNA"/>
</dbReference>
<organism evidence="1 2">
    <name type="scientific">Ruminococcus albus</name>
    <dbReference type="NCBI Taxonomy" id="1264"/>
    <lineage>
        <taxon>Bacteria</taxon>
        <taxon>Bacillati</taxon>
        <taxon>Bacillota</taxon>
        <taxon>Clostridia</taxon>
        <taxon>Eubacteriales</taxon>
        <taxon>Oscillospiraceae</taxon>
        <taxon>Ruminococcus</taxon>
    </lineage>
</organism>
<reference evidence="1 2" key="1">
    <citation type="submission" date="2016-10" db="EMBL/GenBank/DDBJ databases">
        <authorList>
            <person name="de Groot N.N."/>
        </authorList>
    </citation>
    <scope>NUCLEOTIDE SEQUENCE [LARGE SCALE GENOMIC DNA]</scope>
    <source>
        <strain evidence="1 2">AR67</strain>
    </source>
</reference>
<dbReference type="AlphaFoldDB" id="A0A1I1D0W3"/>
<proteinExistence type="predicted"/>
<sequence length="68" mass="7461">MRKNVIKTIICIAVNTAALTIAYKLGKNSGYEEGWNDGEMAGGCKRCVMYDDDSDTCSDIPDFKGLYS</sequence>